<dbReference type="NCBIfam" id="TIGR00282">
    <property type="entry name" value="TIGR00282 family metallophosphoesterase"/>
    <property type="match status" value="1"/>
</dbReference>
<dbReference type="EMBL" id="PEUM01000017">
    <property type="protein sequence ID" value="PIV25622.1"/>
    <property type="molecule type" value="Genomic_DNA"/>
</dbReference>
<evidence type="ECO:0000256" key="1">
    <source>
        <dbReference type="PIRSR" id="PIRSR004789-50"/>
    </source>
</evidence>
<dbReference type="InterPro" id="IPR005235">
    <property type="entry name" value="YmdB-like"/>
</dbReference>
<comment type="caution">
    <text evidence="3">The sequence shown here is derived from an EMBL/GenBank/DDBJ whole genome shotgun (WGS) entry which is preliminary data.</text>
</comment>
<dbReference type="AlphaFoldDB" id="A0A2M7CJ00"/>
<gene>
    <name evidence="3" type="ORF">COS38_00595</name>
</gene>
<dbReference type="InterPro" id="IPR029052">
    <property type="entry name" value="Metallo-depent_PP-like"/>
</dbReference>
<dbReference type="PANTHER" id="PTHR36303">
    <property type="entry name" value="2',3'-CYCLIC-NUCLEOTIDE 2'-PHOSPHODIESTERASE"/>
    <property type="match status" value="1"/>
</dbReference>
<feature type="binding site" evidence="2">
    <location>
        <position position="177"/>
    </location>
    <ligand>
        <name>Fe cation</name>
        <dbReference type="ChEBI" id="CHEBI:24875"/>
        <label>1</label>
    </ligand>
</feature>
<feature type="binding site" evidence="2">
    <location>
        <position position="8"/>
    </location>
    <ligand>
        <name>Fe cation</name>
        <dbReference type="ChEBI" id="CHEBI:24875"/>
        <label>1</label>
    </ligand>
</feature>
<feature type="binding site" evidence="2">
    <location>
        <position position="67"/>
    </location>
    <ligand>
        <name>Fe cation</name>
        <dbReference type="ChEBI" id="CHEBI:24875"/>
        <label>2</label>
    </ligand>
</feature>
<dbReference type="Gene3D" id="3.60.21.10">
    <property type="match status" value="1"/>
</dbReference>
<dbReference type="Pfam" id="PF13277">
    <property type="entry name" value="YmdB"/>
    <property type="match status" value="1"/>
</dbReference>
<evidence type="ECO:0000313" key="4">
    <source>
        <dbReference type="Proteomes" id="UP000229966"/>
    </source>
</evidence>
<feature type="binding site" evidence="2">
    <location>
        <position position="150"/>
    </location>
    <ligand>
        <name>Fe cation</name>
        <dbReference type="ChEBI" id="CHEBI:24875"/>
        <label>2</label>
    </ligand>
</feature>
<sequence>MKIIFLGDIVGKTGREAVKKVLPKLKKKFKPDIVIANCENISHGSGASNKTLDEMKDAGINYFTAGNHIFKGVKNGSIWERDDLVRPLNYPSDSRVPGVGFLKMKILGEEILLVSLQGLVFMPEYIESPFRIFKEFLSEHKNKLVVVDFHGEATSEKITFGLAFDGKASAVFGTHTHIQTADERILPGGTAYITDAGMCGSQNSSIGIDFKEIIKHFETGLKFKTEPGEFPAIVCGVLVDIDFSHRKAKKITRIFEVVK</sequence>
<dbReference type="GO" id="GO:0046872">
    <property type="term" value="F:metal ion binding"/>
    <property type="evidence" value="ECO:0007669"/>
    <property type="project" value="UniProtKB-KW"/>
</dbReference>
<feature type="active site" description="Proton donor" evidence="1">
    <location>
        <position position="68"/>
    </location>
</feature>
<evidence type="ECO:0000256" key="2">
    <source>
        <dbReference type="PIRSR" id="PIRSR004789-51"/>
    </source>
</evidence>
<evidence type="ECO:0000313" key="3">
    <source>
        <dbReference type="EMBL" id="PIV25622.1"/>
    </source>
</evidence>
<protein>
    <submittedName>
        <fullName evidence="3">TIGR00282 family metallophosphoesterase</fullName>
    </submittedName>
</protein>
<keyword evidence="2" id="KW-0479">Metal-binding</keyword>
<reference evidence="4" key="1">
    <citation type="submission" date="2017-09" db="EMBL/GenBank/DDBJ databases">
        <title>Depth-based differentiation of microbial function through sediment-hosted aquifers and enrichment of novel symbionts in the deep terrestrial subsurface.</title>
        <authorList>
            <person name="Probst A.J."/>
            <person name="Ladd B."/>
            <person name="Jarett J.K."/>
            <person name="Geller-Mcgrath D.E."/>
            <person name="Sieber C.M.K."/>
            <person name="Emerson J.B."/>
            <person name="Anantharaman K."/>
            <person name="Thomas B.C."/>
            <person name="Malmstrom R."/>
            <person name="Stieglmeier M."/>
            <person name="Klingl A."/>
            <person name="Woyke T."/>
            <person name="Ryan C.M."/>
            <person name="Banfield J.F."/>
        </authorList>
    </citation>
    <scope>NUCLEOTIDE SEQUENCE [LARGE SCALE GENOMIC DNA]</scope>
</reference>
<feature type="binding site" evidence="2">
    <location>
        <position position="39"/>
    </location>
    <ligand>
        <name>Fe cation</name>
        <dbReference type="ChEBI" id="CHEBI:24875"/>
        <label>2</label>
    </ligand>
</feature>
<accession>A0A2M7CJ00</accession>
<feature type="binding site" evidence="2">
    <location>
        <position position="175"/>
    </location>
    <ligand>
        <name>Fe cation</name>
        <dbReference type="ChEBI" id="CHEBI:24875"/>
        <label>2</label>
    </ligand>
</feature>
<dbReference type="Proteomes" id="UP000229966">
    <property type="component" value="Unassembled WGS sequence"/>
</dbReference>
<feature type="binding site" evidence="2">
    <location>
        <position position="40"/>
    </location>
    <ligand>
        <name>Fe cation</name>
        <dbReference type="ChEBI" id="CHEBI:24875"/>
        <label>1</label>
    </ligand>
</feature>
<name>A0A2M7CJ00_9BACT</name>
<dbReference type="PANTHER" id="PTHR36303:SF1">
    <property type="entry name" value="2',3'-CYCLIC-NUCLEOTIDE 2'-PHOSPHODIESTERASE"/>
    <property type="match status" value="1"/>
</dbReference>
<feature type="binding site" evidence="2">
    <location>
        <position position="39"/>
    </location>
    <ligand>
        <name>Fe cation</name>
        <dbReference type="ChEBI" id="CHEBI:24875"/>
        <label>1</label>
    </ligand>
</feature>
<dbReference type="SUPFAM" id="SSF56300">
    <property type="entry name" value="Metallo-dependent phosphatases"/>
    <property type="match status" value="1"/>
</dbReference>
<dbReference type="GO" id="GO:0004113">
    <property type="term" value="F:2',3'-cyclic-nucleotide 3'-phosphodiesterase activity"/>
    <property type="evidence" value="ECO:0007669"/>
    <property type="project" value="TreeGrafter"/>
</dbReference>
<organism evidence="3 4">
    <name type="scientific">Candidatus Berkelbacteria bacterium CG03_land_8_20_14_0_80_40_36</name>
    <dbReference type="NCBI Taxonomy" id="1974509"/>
    <lineage>
        <taxon>Bacteria</taxon>
        <taxon>Candidatus Berkelbacteria</taxon>
    </lineage>
</organism>
<dbReference type="PIRSF" id="PIRSF004789">
    <property type="entry name" value="DR1281"/>
    <property type="match status" value="1"/>
</dbReference>
<proteinExistence type="predicted"/>